<gene>
    <name evidence="2" type="ORF">A3D71_00310</name>
</gene>
<keyword evidence="1" id="KW-0812">Transmembrane</keyword>
<proteinExistence type="predicted"/>
<organism evidence="2 3">
    <name type="scientific">Candidatus Kaiserbacteria bacterium RIFCSPHIGHO2_02_FULL_55_20</name>
    <dbReference type="NCBI Taxonomy" id="1798497"/>
    <lineage>
        <taxon>Bacteria</taxon>
        <taxon>Candidatus Kaiseribacteriota</taxon>
    </lineage>
</organism>
<evidence type="ECO:0000313" key="2">
    <source>
        <dbReference type="EMBL" id="OGG65529.1"/>
    </source>
</evidence>
<accession>A0A1F6DVR5</accession>
<dbReference type="STRING" id="1798497.A3D71_00310"/>
<reference evidence="2 3" key="1">
    <citation type="journal article" date="2016" name="Nat. Commun.">
        <title>Thousands of microbial genomes shed light on interconnected biogeochemical processes in an aquifer system.</title>
        <authorList>
            <person name="Anantharaman K."/>
            <person name="Brown C.T."/>
            <person name="Hug L.A."/>
            <person name="Sharon I."/>
            <person name="Castelle C.J."/>
            <person name="Probst A.J."/>
            <person name="Thomas B.C."/>
            <person name="Singh A."/>
            <person name="Wilkins M.J."/>
            <person name="Karaoz U."/>
            <person name="Brodie E.L."/>
            <person name="Williams K.H."/>
            <person name="Hubbard S.S."/>
            <person name="Banfield J.F."/>
        </authorList>
    </citation>
    <scope>NUCLEOTIDE SEQUENCE [LARGE SCALE GENOMIC DNA]</scope>
</reference>
<name>A0A1F6DVR5_9BACT</name>
<keyword evidence="1" id="KW-0472">Membrane</keyword>
<protein>
    <submittedName>
        <fullName evidence="2">Uncharacterized protein</fullName>
    </submittedName>
</protein>
<feature type="transmembrane region" description="Helical" evidence="1">
    <location>
        <begin position="20"/>
        <end position="39"/>
    </location>
</feature>
<dbReference type="AlphaFoldDB" id="A0A1F6DVR5"/>
<keyword evidence="1" id="KW-1133">Transmembrane helix</keyword>
<dbReference type="Proteomes" id="UP000177652">
    <property type="component" value="Unassembled WGS sequence"/>
</dbReference>
<dbReference type="EMBL" id="MFLK01000044">
    <property type="protein sequence ID" value="OGG65529.1"/>
    <property type="molecule type" value="Genomic_DNA"/>
</dbReference>
<evidence type="ECO:0000313" key="3">
    <source>
        <dbReference type="Proteomes" id="UP000177652"/>
    </source>
</evidence>
<comment type="caution">
    <text evidence="2">The sequence shown here is derived from an EMBL/GenBank/DDBJ whole genome shotgun (WGS) entry which is preliminary data.</text>
</comment>
<sequence length="369" mass="40630">MQLRQKLTRVFSRVDRRVIYTGVLVVIAVALFFMLGGLVPSLKAEAALYKLENGLVNFDSAKTFWDGEISRKGSRAASEELLELATAMDNELNAHLFAHAFGKALFDKEGEGGFLFCPYNFNQGCPHQFIGEAIAHEGFGVVDRLFLSCKVAGSEPACMHSVGHGIMGYVGYTFESLERALDECSSYNPSPRGGCMVGSMMEYNLRFLTGTGKDGVFHSRPYDKARPYDPCLSLSVRYQDSCAFALPTWWSNVAMGNLPIERRFSELNALCDGMSSRLERPCFEGLGVMAAYLSNGDIPDSVALCKAPGSSLLQQLFCTTGIVLHLHFWQVPGYADVCEYASLTESFLQYCQNYAAADVEHVDAVPLPQ</sequence>
<evidence type="ECO:0000256" key="1">
    <source>
        <dbReference type="SAM" id="Phobius"/>
    </source>
</evidence>